<dbReference type="Proteomes" id="UP000241089">
    <property type="component" value="Segment"/>
</dbReference>
<proteinExistence type="predicted"/>
<name>A0A1D8KQP7_9CAUD</name>
<gene>
    <name evidence="1" type="ORF">C350210_024</name>
    <name evidence="2" type="ORF">N440310_024</name>
    <name evidence="3" type="ORF">T191209_024</name>
</gene>
<dbReference type="Proteomes" id="UP000202158">
    <property type="component" value="Segment"/>
</dbReference>
<dbReference type="GeneID" id="30306094"/>
<dbReference type="RefSeq" id="YP_009320936.1">
    <property type="nucleotide sequence ID" value="NC_031903.1"/>
</dbReference>
<organism evidence="1 6">
    <name type="scientific">Synechococcus phage S-CAM22</name>
    <dbReference type="NCBI Taxonomy" id="1883365"/>
    <lineage>
        <taxon>Viruses</taxon>
        <taxon>Duplodnaviria</taxon>
        <taxon>Heunggongvirae</taxon>
        <taxon>Uroviricota</taxon>
        <taxon>Caudoviricetes</taxon>
        <taxon>Pantevenvirales</taxon>
        <taxon>Kyanoviridae</taxon>
        <taxon>Alisovirus</taxon>
        <taxon>Alisovirus socal22</taxon>
    </lineage>
</organism>
<dbReference type="Proteomes" id="UP000241975">
    <property type="component" value="Segment"/>
</dbReference>
<evidence type="ECO:0000313" key="3">
    <source>
        <dbReference type="EMBL" id="AOV61285.1"/>
    </source>
</evidence>
<keyword evidence="6" id="KW-1185">Reference proteome</keyword>
<evidence type="ECO:0000313" key="4">
    <source>
        <dbReference type="Proteomes" id="UP000202158"/>
    </source>
</evidence>
<dbReference type="EMBL" id="KU686209">
    <property type="protein sequence ID" value="AOV61285.1"/>
    <property type="molecule type" value="Genomic_DNA"/>
</dbReference>
<evidence type="ECO:0000313" key="1">
    <source>
        <dbReference type="EMBL" id="AOV60857.1"/>
    </source>
</evidence>
<dbReference type="KEGG" id="vg:30306094"/>
<evidence type="ECO:0000313" key="2">
    <source>
        <dbReference type="EMBL" id="AOV61071.1"/>
    </source>
</evidence>
<protein>
    <submittedName>
        <fullName evidence="1">Uncharacterized protein</fullName>
    </submittedName>
</protein>
<evidence type="ECO:0000313" key="5">
    <source>
        <dbReference type="Proteomes" id="UP000241089"/>
    </source>
</evidence>
<dbReference type="EMBL" id="KU686207">
    <property type="protein sequence ID" value="AOV60857.1"/>
    <property type="molecule type" value="Genomic_DNA"/>
</dbReference>
<accession>A0A1D8KQP7</accession>
<evidence type="ECO:0000313" key="6">
    <source>
        <dbReference type="Proteomes" id="UP000241975"/>
    </source>
</evidence>
<sequence>MDHNNLPCQVPNIDTLQYVGANNEDTNQQSDHTSEVRDNHFHFDEAFELIQTFP</sequence>
<reference evidence="4 5" key="1">
    <citation type="journal article" date="2016" name="Virology">
        <title>The genomic content and context of auxiliary metabolic genes in marine cyanomyoviruses.</title>
        <authorList>
            <person name="Crummett L.T."/>
            <person name="Puxty R.J."/>
            <person name="Weihe C."/>
            <person name="Marston M.F."/>
            <person name="Martiny J.B."/>
        </authorList>
    </citation>
    <scope>NUCLEOTIDE SEQUENCE [LARGE SCALE GENOMIC DNA]</scope>
    <source>
        <strain evidence="1">0210CC35</strain>
        <strain evidence="2">0310NB44</strain>
        <strain evidence="3">1209TA19</strain>
    </source>
</reference>
<dbReference type="EMBL" id="KU686208">
    <property type="protein sequence ID" value="AOV61071.1"/>
    <property type="molecule type" value="Genomic_DNA"/>
</dbReference>